<dbReference type="SUPFAM" id="SSF51695">
    <property type="entry name" value="PLC-like phosphodiesterases"/>
    <property type="match status" value="1"/>
</dbReference>
<name>A0A7W9SUC5_ARMRO</name>
<dbReference type="InterPro" id="IPR039559">
    <property type="entry name" value="AIM6_PI-PLC-like_dom"/>
</dbReference>
<sequence>MPKPLLRAHAHNDYAHPRPLLDALDQGFCSVEADIYLEGGKLLVGHDKKDLRPERTLTALYLEPLWQRVRANHGQLYPEPAPATLLVDIKTDGARVYAALKDVLRPYAPMLTRFESGQIKRRALTVILSGDRPRDVLAAEPNRLAALDGRPEDLGKNLPVSLIPLISESWFTLFKWYGSGLMTRADREKLSGLVEQTHAEGRTIRFWAAPDTPAGWQVCWNAGVDYLNTDKLPELAAFIKAKNN</sequence>
<dbReference type="Proteomes" id="UP000520814">
    <property type="component" value="Unassembled WGS sequence"/>
</dbReference>
<protein>
    <recommendedName>
        <fullName evidence="1">Altered inheritance of mitochondria protein 6</fullName>
    </recommendedName>
</protein>
<dbReference type="InterPro" id="IPR051236">
    <property type="entry name" value="HAT_RTT109-like"/>
</dbReference>
<dbReference type="GO" id="GO:0008081">
    <property type="term" value="F:phosphoric diester hydrolase activity"/>
    <property type="evidence" value="ECO:0007669"/>
    <property type="project" value="InterPro"/>
</dbReference>
<dbReference type="Pfam" id="PF13653">
    <property type="entry name" value="GDPD_2"/>
    <property type="match status" value="1"/>
</dbReference>
<dbReference type="EMBL" id="JACHGW010000005">
    <property type="protein sequence ID" value="MBB6052976.1"/>
    <property type="molecule type" value="Genomic_DNA"/>
</dbReference>
<evidence type="ECO:0000313" key="3">
    <source>
        <dbReference type="Proteomes" id="UP000520814"/>
    </source>
</evidence>
<proteinExistence type="predicted"/>
<dbReference type="RefSeq" id="WP_184202820.1">
    <property type="nucleotide sequence ID" value="NZ_JACHGW010000005.1"/>
</dbReference>
<dbReference type="InterPro" id="IPR017946">
    <property type="entry name" value="PLC-like_Pdiesterase_TIM-brl"/>
</dbReference>
<gene>
    <name evidence="2" type="ORF">HNQ39_004808</name>
</gene>
<organism evidence="2 3">
    <name type="scientific">Armatimonas rosea</name>
    <dbReference type="NCBI Taxonomy" id="685828"/>
    <lineage>
        <taxon>Bacteria</taxon>
        <taxon>Bacillati</taxon>
        <taxon>Armatimonadota</taxon>
        <taxon>Armatimonadia</taxon>
        <taxon>Armatimonadales</taxon>
        <taxon>Armatimonadaceae</taxon>
        <taxon>Armatimonas</taxon>
    </lineage>
</organism>
<evidence type="ECO:0000313" key="2">
    <source>
        <dbReference type="EMBL" id="MBB6052976.1"/>
    </source>
</evidence>
<evidence type="ECO:0000256" key="1">
    <source>
        <dbReference type="ARBA" id="ARBA00014286"/>
    </source>
</evidence>
<reference evidence="2 3" key="1">
    <citation type="submission" date="2020-08" db="EMBL/GenBank/DDBJ databases">
        <title>Genomic Encyclopedia of Type Strains, Phase IV (KMG-IV): sequencing the most valuable type-strain genomes for metagenomic binning, comparative biology and taxonomic classification.</title>
        <authorList>
            <person name="Goeker M."/>
        </authorList>
    </citation>
    <scope>NUCLEOTIDE SEQUENCE [LARGE SCALE GENOMIC DNA]</scope>
    <source>
        <strain evidence="2 3">DSM 23562</strain>
    </source>
</reference>
<accession>A0A7W9SUC5</accession>
<dbReference type="PANTHER" id="PTHR31571">
    <property type="entry name" value="ALTERED INHERITANCE OF MITOCHONDRIA PROTEIN 6"/>
    <property type="match status" value="1"/>
</dbReference>
<dbReference type="CDD" id="cd08577">
    <property type="entry name" value="PI-PLCc_GDPD_SF_unchar3"/>
    <property type="match status" value="1"/>
</dbReference>
<dbReference type="PANTHER" id="PTHR31571:SF1">
    <property type="entry name" value="ALTERED INHERITANCE OF MITOCHONDRIA PROTEIN 6"/>
    <property type="match status" value="1"/>
</dbReference>
<keyword evidence="3" id="KW-1185">Reference proteome</keyword>
<dbReference type="GO" id="GO:0006629">
    <property type="term" value="P:lipid metabolic process"/>
    <property type="evidence" value="ECO:0007669"/>
    <property type="project" value="InterPro"/>
</dbReference>
<dbReference type="AlphaFoldDB" id="A0A7W9SUC5"/>
<comment type="caution">
    <text evidence="2">The sequence shown here is derived from an EMBL/GenBank/DDBJ whole genome shotgun (WGS) entry which is preliminary data.</text>
</comment>